<evidence type="ECO:0000313" key="1">
    <source>
        <dbReference type="EMBL" id="AHN97833.1"/>
    </source>
</evidence>
<dbReference type="GO" id="GO:0004534">
    <property type="term" value="F:5'-3' RNA exonuclease activity"/>
    <property type="evidence" value="ECO:0007669"/>
    <property type="project" value="TreeGrafter"/>
</dbReference>
<dbReference type="Gene3D" id="3.20.20.140">
    <property type="entry name" value="Metal-dependent hydrolases"/>
    <property type="match status" value="1"/>
</dbReference>
<sequence length="361" mass="38660">MLGCSAPDTQRTTAPTPPVTPVIADALVAAVDADAVAVAVEPDAGPTTPPSDEVWLRGTTHVHAKPSGDSVAPVPDVIRWYERHRYDFIVLTDHNRVTPVASTPQLIVIPGIELTHNRKGCEPAGDDSGNCRIHVNALGVTGQPADKLEWTDYSEKQRVALYQKAFATARQLGASVVQINHPQYYWGMTTDVLFAIGKDAQLVEIANQQFNKWNAGDAGHLSTEALWDAALAKGIPIWGVATDDAHDYQDDGGGKYPAGGGWVMVKARRDPPAILAALAAGRFYSSTGVTLSRAERSGDELVVEVAPGTPNQHTIAFIENGKTVVTVNGLSAKRAVPRTGYVRAVVTRDDGKQAWVQPVRL</sequence>
<name>X2LC44_9BACT</name>
<dbReference type="EMBL" id="KF796601">
    <property type="protein sequence ID" value="AHN97833.1"/>
    <property type="molecule type" value="Genomic_DNA"/>
</dbReference>
<dbReference type="PANTHER" id="PTHR42924">
    <property type="entry name" value="EXONUCLEASE"/>
    <property type="match status" value="1"/>
</dbReference>
<proteinExistence type="predicted"/>
<dbReference type="GO" id="GO:0035312">
    <property type="term" value="F:5'-3' DNA exonuclease activity"/>
    <property type="evidence" value="ECO:0007669"/>
    <property type="project" value="TreeGrafter"/>
</dbReference>
<evidence type="ECO:0008006" key="2">
    <source>
        <dbReference type="Google" id="ProtNLM"/>
    </source>
</evidence>
<reference evidence="1" key="1">
    <citation type="submission" date="2013-10" db="EMBL/GenBank/DDBJ databases">
        <title>Functional metagenomics reveals novel beta-galactosidases not predictable from gene sequences.</title>
        <authorList>
            <person name="Cheng J."/>
            <person name="Engel K."/>
            <person name="Romantsov T."/>
            <person name="Neufeld J.D."/>
            <person name="Rose D.R."/>
            <person name="Charles T.C."/>
        </authorList>
    </citation>
    <scope>NUCLEOTIDE SEQUENCE</scope>
</reference>
<dbReference type="InterPro" id="IPR016195">
    <property type="entry name" value="Pol/histidinol_Pase-like"/>
</dbReference>
<dbReference type="SUPFAM" id="SSF89550">
    <property type="entry name" value="PHP domain-like"/>
    <property type="match status" value="1"/>
</dbReference>
<dbReference type="AlphaFoldDB" id="X2LC44"/>
<organism evidence="1">
    <name type="scientific">uncultured bacterium lac111</name>
    <dbReference type="NCBI Taxonomy" id="1447235"/>
    <lineage>
        <taxon>Bacteria</taxon>
        <taxon>environmental samples</taxon>
    </lineage>
</organism>
<dbReference type="PANTHER" id="PTHR42924:SF11">
    <property type="entry name" value="POLYMERASE_HISTIDINOL PHOSPHATASE N-TERMINAL DOMAIN-CONTAINING PROTEIN"/>
    <property type="match status" value="1"/>
</dbReference>
<protein>
    <recommendedName>
        <fullName evidence="2">Polymerase/histidinol phosphatase N-terminal domain-containing protein</fullName>
    </recommendedName>
</protein>
<dbReference type="NCBIfam" id="NF038032">
    <property type="entry name" value="CehA_McbA_metalo"/>
    <property type="match status" value="1"/>
</dbReference>
<accession>X2LC44</accession>
<dbReference type="InterPro" id="IPR052018">
    <property type="entry name" value="PHP_domain"/>
</dbReference>